<dbReference type="PANTHER" id="PTHR42852:SF13">
    <property type="entry name" value="PROTEIN DIPZ"/>
    <property type="match status" value="1"/>
</dbReference>
<organism evidence="2 3">
    <name type="scientific">Thermocrinis albus (strain DSM 14484 / JCM 11386 / HI 11/12)</name>
    <dbReference type="NCBI Taxonomy" id="638303"/>
    <lineage>
        <taxon>Bacteria</taxon>
        <taxon>Pseudomonadati</taxon>
        <taxon>Aquificota</taxon>
        <taxon>Aquificia</taxon>
        <taxon>Aquificales</taxon>
        <taxon>Aquificaceae</taxon>
        <taxon>Thermocrinis</taxon>
    </lineage>
</organism>
<name>D3SPU5_THEAH</name>
<evidence type="ECO:0000313" key="2">
    <source>
        <dbReference type="EMBL" id="ADC89182.1"/>
    </source>
</evidence>
<dbReference type="Pfam" id="PF00578">
    <property type="entry name" value="AhpC-TSA"/>
    <property type="match status" value="1"/>
</dbReference>
<dbReference type="HOGENOM" id="CLU_1785976_0_0_0"/>
<dbReference type="InterPro" id="IPR000866">
    <property type="entry name" value="AhpC/TSA"/>
</dbReference>
<evidence type="ECO:0000259" key="1">
    <source>
        <dbReference type="PROSITE" id="PS51352"/>
    </source>
</evidence>
<feature type="domain" description="Thioredoxin" evidence="1">
    <location>
        <begin position="15"/>
        <end position="145"/>
    </location>
</feature>
<dbReference type="STRING" id="638303.Thal_0548"/>
<dbReference type="PANTHER" id="PTHR42852">
    <property type="entry name" value="THIOL:DISULFIDE INTERCHANGE PROTEIN DSBE"/>
    <property type="match status" value="1"/>
</dbReference>
<sequence>MKRLWVLFLLFLWACSPKDSLPPVKVLDLKGRQVNLDSFRGRPVILYVWSRTCAGHATQLSLLHELAQRRKDLTVISYAIAMDPAAVSQSYLSLGLKPSFITLVDPEVKISEYYTITFLPSTFFFDERGRLVKIYAGLPYDSFIK</sequence>
<dbReference type="eggNOG" id="COG1225">
    <property type="taxonomic scope" value="Bacteria"/>
</dbReference>
<dbReference type="RefSeq" id="WP_012991589.1">
    <property type="nucleotide sequence ID" value="NC_013894.1"/>
</dbReference>
<dbReference type="Gene3D" id="3.40.30.10">
    <property type="entry name" value="Glutaredoxin"/>
    <property type="match status" value="1"/>
</dbReference>
<proteinExistence type="predicted"/>
<dbReference type="InterPro" id="IPR013766">
    <property type="entry name" value="Thioredoxin_domain"/>
</dbReference>
<dbReference type="SUPFAM" id="SSF52833">
    <property type="entry name" value="Thioredoxin-like"/>
    <property type="match status" value="1"/>
</dbReference>
<dbReference type="OrthoDB" id="14752at2"/>
<dbReference type="AlphaFoldDB" id="D3SPU5"/>
<dbReference type="EMBL" id="CP001931">
    <property type="protein sequence ID" value="ADC89182.1"/>
    <property type="molecule type" value="Genomic_DNA"/>
</dbReference>
<gene>
    <name evidence="2" type="ordered locus">Thal_0548</name>
</gene>
<dbReference type="InterPro" id="IPR036249">
    <property type="entry name" value="Thioredoxin-like_sf"/>
</dbReference>
<dbReference type="GO" id="GO:0016209">
    <property type="term" value="F:antioxidant activity"/>
    <property type="evidence" value="ECO:0007669"/>
    <property type="project" value="InterPro"/>
</dbReference>
<dbReference type="KEGG" id="tal:Thal_0548"/>
<keyword evidence="3" id="KW-1185">Reference proteome</keyword>
<dbReference type="CDD" id="cd02966">
    <property type="entry name" value="TlpA_like_family"/>
    <property type="match status" value="1"/>
</dbReference>
<dbReference type="GO" id="GO:0016491">
    <property type="term" value="F:oxidoreductase activity"/>
    <property type="evidence" value="ECO:0007669"/>
    <property type="project" value="InterPro"/>
</dbReference>
<dbReference type="Proteomes" id="UP000002043">
    <property type="component" value="Chromosome"/>
</dbReference>
<protein>
    <submittedName>
        <fullName evidence="2">Alkyl hydroperoxide reductase/ Thiol specific antioxidant/ Mal allergen</fullName>
    </submittedName>
</protein>
<accession>D3SPU5</accession>
<dbReference type="PROSITE" id="PS51352">
    <property type="entry name" value="THIOREDOXIN_2"/>
    <property type="match status" value="1"/>
</dbReference>
<dbReference type="InterPro" id="IPR050553">
    <property type="entry name" value="Thioredoxin_ResA/DsbE_sf"/>
</dbReference>
<evidence type="ECO:0000313" key="3">
    <source>
        <dbReference type="Proteomes" id="UP000002043"/>
    </source>
</evidence>
<reference evidence="3" key="1">
    <citation type="journal article" date="2010" name="Stand. Genomic Sci.">
        <title>Complete genome sequence of Thermocrinis albus type strain (HI 11/12T).</title>
        <authorList>
            <person name="Wirth R."/>
            <person name="Sikorski J."/>
            <person name="Brambilla E."/>
            <person name="Misra M."/>
            <person name="Lapidus A."/>
            <person name="Copeland A."/>
            <person name="Nolan M."/>
            <person name="Lucas S."/>
            <person name="Chen F."/>
            <person name="Tice H."/>
            <person name="Cheng J.F."/>
            <person name="Han C."/>
            <person name="Detter J.C."/>
            <person name="Tapia R."/>
            <person name="Bruce D."/>
            <person name="Goodwin L."/>
            <person name="Pitluck S."/>
            <person name="Pati A."/>
            <person name="Anderson I."/>
            <person name="Ivanova N."/>
            <person name="Mavromatis K."/>
            <person name="Mikhailova N."/>
            <person name="Chen A."/>
            <person name="Palaniappan K."/>
            <person name="Bilek Y."/>
            <person name="Hader T."/>
            <person name="Land M."/>
            <person name="Hauser L."/>
            <person name="Chang Y.J."/>
            <person name="Jeffries C.D."/>
            <person name="Tindall B.J."/>
            <person name="Rohde M."/>
            <person name="Goker M."/>
            <person name="Bristow J."/>
            <person name="Eisen J.A."/>
            <person name="Markowitz V."/>
            <person name="Hugenholtz P."/>
            <person name="Kyrpides N.C."/>
            <person name="Klenk H.P."/>
        </authorList>
    </citation>
    <scope>NUCLEOTIDE SEQUENCE [LARGE SCALE GENOMIC DNA]</scope>
    <source>
        <strain evidence="3">DSM 14484 / JCM 11386 / HI 11/12</strain>
    </source>
</reference>